<dbReference type="EMBL" id="JAIWYP010000014">
    <property type="protein sequence ID" value="KAH3706916.1"/>
    <property type="molecule type" value="Genomic_DNA"/>
</dbReference>
<evidence type="ECO:0000256" key="4">
    <source>
        <dbReference type="ARBA" id="ARBA00023125"/>
    </source>
</evidence>
<feature type="domain" description="BHLH" evidence="7">
    <location>
        <begin position="77"/>
        <end position="132"/>
    </location>
</feature>
<accession>A0A9D3YX34</accession>
<comment type="subcellular location">
    <subcellularLocation>
        <location evidence="1">Nucleus</location>
    </subcellularLocation>
</comment>
<reference evidence="8" key="1">
    <citation type="journal article" date="2019" name="bioRxiv">
        <title>The Genome of the Zebra Mussel, Dreissena polymorpha: A Resource for Invasive Species Research.</title>
        <authorList>
            <person name="McCartney M.A."/>
            <person name="Auch B."/>
            <person name="Kono T."/>
            <person name="Mallez S."/>
            <person name="Zhang Y."/>
            <person name="Obille A."/>
            <person name="Becker A."/>
            <person name="Abrahante J.E."/>
            <person name="Garbe J."/>
            <person name="Badalamenti J.P."/>
            <person name="Herman A."/>
            <person name="Mangelson H."/>
            <person name="Liachko I."/>
            <person name="Sullivan S."/>
            <person name="Sone E.D."/>
            <person name="Koren S."/>
            <person name="Silverstein K.A.T."/>
            <person name="Beckman K.B."/>
            <person name="Gohl D.M."/>
        </authorList>
    </citation>
    <scope>NUCLEOTIDE SEQUENCE</scope>
    <source>
        <strain evidence="8">Duluth1</strain>
        <tissue evidence="8">Whole animal</tissue>
    </source>
</reference>
<evidence type="ECO:0000259" key="7">
    <source>
        <dbReference type="PROSITE" id="PS50888"/>
    </source>
</evidence>
<dbReference type="PROSITE" id="PS50888">
    <property type="entry name" value="BHLH"/>
    <property type="match status" value="1"/>
</dbReference>
<evidence type="ECO:0000256" key="3">
    <source>
        <dbReference type="ARBA" id="ARBA00022902"/>
    </source>
</evidence>
<dbReference type="GO" id="GO:0000977">
    <property type="term" value="F:RNA polymerase II transcription regulatory region sequence-specific DNA binding"/>
    <property type="evidence" value="ECO:0007669"/>
    <property type="project" value="TreeGrafter"/>
</dbReference>
<dbReference type="Pfam" id="PF00010">
    <property type="entry name" value="HLH"/>
    <property type="match status" value="1"/>
</dbReference>
<keyword evidence="4" id="KW-0238">DNA-binding</keyword>
<reference evidence="8" key="2">
    <citation type="submission" date="2020-11" db="EMBL/GenBank/DDBJ databases">
        <authorList>
            <person name="McCartney M.A."/>
            <person name="Auch B."/>
            <person name="Kono T."/>
            <person name="Mallez S."/>
            <person name="Becker A."/>
            <person name="Gohl D.M."/>
            <person name="Silverstein K.A.T."/>
            <person name="Koren S."/>
            <person name="Bechman K.B."/>
            <person name="Herman A."/>
            <person name="Abrahante J.E."/>
            <person name="Garbe J."/>
        </authorList>
    </citation>
    <scope>NUCLEOTIDE SEQUENCE</scope>
    <source>
        <strain evidence="8">Duluth1</strain>
        <tissue evidence="8">Whole animal</tissue>
    </source>
</reference>
<dbReference type="GO" id="GO:0007423">
    <property type="term" value="P:sensory organ development"/>
    <property type="evidence" value="ECO:0007669"/>
    <property type="project" value="TreeGrafter"/>
</dbReference>
<dbReference type="GO" id="GO:0045944">
    <property type="term" value="P:positive regulation of transcription by RNA polymerase II"/>
    <property type="evidence" value="ECO:0007669"/>
    <property type="project" value="TreeGrafter"/>
</dbReference>
<dbReference type="InterPro" id="IPR011598">
    <property type="entry name" value="bHLH_dom"/>
</dbReference>
<dbReference type="OrthoDB" id="5976910at2759"/>
<keyword evidence="9" id="KW-1185">Reference proteome</keyword>
<protein>
    <recommendedName>
        <fullName evidence="7">BHLH domain-containing protein</fullName>
    </recommendedName>
</protein>
<organism evidence="8 9">
    <name type="scientific">Dreissena polymorpha</name>
    <name type="common">Zebra mussel</name>
    <name type="synonym">Mytilus polymorpha</name>
    <dbReference type="NCBI Taxonomy" id="45954"/>
    <lineage>
        <taxon>Eukaryota</taxon>
        <taxon>Metazoa</taxon>
        <taxon>Spiralia</taxon>
        <taxon>Lophotrochozoa</taxon>
        <taxon>Mollusca</taxon>
        <taxon>Bivalvia</taxon>
        <taxon>Autobranchia</taxon>
        <taxon>Heteroconchia</taxon>
        <taxon>Euheterodonta</taxon>
        <taxon>Imparidentia</taxon>
        <taxon>Neoheterodontei</taxon>
        <taxon>Myida</taxon>
        <taxon>Dreissenoidea</taxon>
        <taxon>Dreissenidae</taxon>
        <taxon>Dreissena</taxon>
    </lineage>
</organism>
<feature type="compositionally biased region" description="Polar residues" evidence="6">
    <location>
        <begin position="166"/>
        <end position="175"/>
    </location>
</feature>
<comment type="caution">
    <text evidence="8">The sequence shown here is derived from an EMBL/GenBank/DDBJ whole genome shotgun (WGS) entry which is preliminary data.</text>
</comment>
<keyword evidence="2" id="KW-0217">Developmental protein</keyword>
<dbReference type="GO" id="GO:0046983">
    <property type="term" value="F:protein dimerization activity"/>
    <property type="evidence" value="ECO:0007669"/>
    <property type="project" value="InterPro"/>
</dbReference>
<evidence type="ECO:0000256" key="2">
    <source>
        <dbReference type="ARBA" id="ARBA00022473"/>
    </source>
</evidence>
<evidence type="ECO:0000256" key="1">
    <source>
        <dbReference type="ARBA" id="ARBA00004123"/>
    </source>
</evidence>
<keyword evidence="5" id="KW-0539">Nucleus</keyword>
<dbReference type="GO" id="GO:0090575">
    <property type="term" value="C:RNA polymerase II transcription regulator complex"/>
    <property type="evidence" value="ECO:0007669"/>
    <property type="project" value="TreeGrafter"/>
</dbReference>
<dbReference type="Gene3D" id="4.10.280.10">
    <property type="entry name" value="Helix-loop-helix DNA-binding domain"/>
    <property type="match status" value="1"/>
</dbReference>
<keyword evidence="3" id="KW-0524">Neurogenesis</keyword>
<name>A0A9D3YX34_DREPO</name>
<evidence type="ECO:0000313" key="8">
    <source>
        <dbReference type="EMBL" id="KAH3706916.1"/>
    </source>
</evidence>
<dbReference type="InterPro" id="IPR015660">
    <property type="entry name" value="MASH1/Ascl1a-like"/>
</dbReference>
<dbReference type="InterPro" id="IPR036638">
    <property type="entry name" value="HLH_DNA-bd_sf"/>
</dbReference>
<evidence type="ECO:0000313" key="9">
    <source>
        <dbReference type="Proteomes" id="UP000828390"/>
    </source>
</evidence>
<sequence>MNQEYGYQNELEMPSCMFQQSPNLSYMDSCDQSTRSKLYRFHMAKENSAINGCRRKLDFTQACSAAAIYGIKPGQHVTVARRNERERNRVKLINMTFATLRDHLPYEPETSKSKKMSKVDTLKAAINYIKHLQELVDNHDAVNAVLSDACSIDTVHFDLRACATGTPENSRSVNRAESEASFDGLSTEEEELLDFTSWF</sequence>
<evidence type="ECO:0000256" key="5">
    <source>
        <dbReference type="ARBA" id="ARBA00023242"/>
    </source>
</evidence>
<evidence type="ECO:0000256" key="6">
    <source>
        <dbReference type="SAM" id="MobiDB-lite"/>
    </source>
</evidence>
<dbReference type="PANTHER" id="PTHR13935:SF153">
    <property type="entry name" value="ACHAETE-SCUTE FAMILY BHLH TRANSCRIPTION FACTOR 1"/>
    <property type="match status" value="1"/>
</dbReference>
<dbReference type="PANTHER" id="PTHR13935">
    <property type="entry name" value="ACHAETE-SCUTE TRANSCRIPTION FACTOR-RELATED"/>
    <property type="match status" value="1"/>
</dbReference>
<dbReference type="SMART" id="SM00353">
    <property type="entry name" value="HLH"/>
    <property type="match status" value="1"/>
</dbReference>
<dbReference type="GO" id="GO:0000981">
    <property type="term" value="F:DNA-binding transcription factor activity, RNA polymerase II-specific"/>
    <property type="evidence" value="ECO:0007669"/>
    <property type="project" value="TreeGrafter"/>
</dbReference>
<dbReference type="Proteomes" id="UP000828390">
    <property type="component" value="Unassembled WGS sequence"/>
</dbReference>
<proteinExistence type="predicted"/>
<dbReference type="FunFam" id="4.10.280.10:FF:000029">
    <property type="entry name" value="Achaete-scute family bHLH transcription factor 1"/>
    <property type="match status" value="1"/>
</dbReference>
<dbReference type="SUPFAM" id="SSF47459">
    <property type="entry name" value="HLH, helix-loop-helix DNA-binding domain"/>
    <property type="match status" value="1"/>
</dbReference>
<feature type="region of interest" description="Disordered" evidence="6">
    <location>
        <begin position="166"/>
        <end position="185"/>
    </location>
</feature>
<dbReference type="GO" id="GO:0050767">
    <property type="term" value="P:regulation of neurogenesis"/>
    <property type="evidence" value="ECO:0007669"/>
    <property type="project" value="TreeGrafter"/>
</dbReference>
<dbReference type="AlphaFoldDB" id="A0A9D3YX34"/>
<gene>
    <name evidence="8" type="ORF">DPMN_066307</name>
</gene>
<dbReference type="GO" id="GO:0030182">
    <property type="term" value="P:neuron differentiation"/>
    <property type="evidence" value="ECO:0007669"/>
    <property type="project" value="TreeGrafter"/>
</dbReference>